<reference evidence="2" key="2">
    <citation type="journal article" date="2019" name="bioRxiv">
        <title>Genomics, evolutionary history and diagnostics of the Alternaria alternata species group including apple and Asian pear pathotypes.</title>
        <authorList>
            <person name="Armitage A.D."/>
            <person name="Cockerton H.M."/>
            <person name="Sreenivasaprasad S."/>
            <person name="Woodhall J.W."/>
            <person name="Lane C.R."/>
            <person name="Harrison R.J."/>
            <person name="Clarkson J.P."/>
        </authorList>
    </citation>
    <scope>NUCLEOTIDE SEQUENCE</scope>
    <source>
        <strain evidence="2">FERA 1164</strain>
    </source>
</reference>
<feature type="compositionally biased region" description="Low complexity" evidence="1">
    <location>
        <begin position="20"/>
        <end position="38"/>
    </location>
</feature>
<protein>
    <submittedName>
        <fullName evidence="2">Uncharacterized protein</fullName>
    </submittedName>
</protein>
<feature type="compositionally biased region" description="Low complexity" evidence="1">
    <location>
        <begin position="49"/>
        <end position="82"/>
    </location>
</feature>
<evidence type="ECO:0000256" key="1">
    <source>
        <dbReference type="SAM" id="MobiDB-lite"/>
    </source>
</evidence>
<comment type="caution">
    <text evidence="2">The sequence shown here is derived from an EMBL/GenBank/DDBJ whole genome shotgun (WGS) entry which is preliminary data.</text>
</comment>
<name>A0AB37WDI2_9PLEO</name>
<feature type="compositionally biased region" description="Basic and acidic residues" evidence="1">
    <location>
        <begin position="1"/>
        <end position="13"/>
    </location>
</feature>
<reference evidence="2" key="1">
    <citation type="submission" date="2017-10" db="EMBL/GenBank/DDBJ databases">
        <authorList>
            <person name="Armitage A.D."/>
            <person name="Barbara D.J."/>
            <person name="Woodhall J.W."/>
            <person name="Sreenivasaprasad S."/>
            <person name="Lane C.R."/>
            <person name="Clarkson J.P."/>
            <person name="Harrison R.J."/>
        </authorList>
    </citation>
    <scope>NUCLEOTIDE SEQUENCE</scope>
    <source>
        <strain evidence="2">FERA 1164</strain>
    </source>
</reference>
<dbReference type="Proteomes" id="UP000292340">
    <property type="component" value="Unassembled WGS sequence"/>
</dbReference>
<dbReference type="EMBL" id="PDXB01000019">
    <property type="protein sequence ID" value="RYN25561.1"/>
    <property type="molecule type" value="Genomic_DNA"/>
</dbReference>
<dbReference type="AlphaFoldDB" id="A0AB37WDI2"/>
<evidence type="ECO:0000313" key="2">
    <source>
        <dbReference type="EMBL" id="RYN25561.1"/>
    </source>
</evidence>
<evidence type="ECO:0000313" key="3">
    <source>
        <dbReference type="Proteomes" id="UP000292340"/>
    </source>
</evidence>
<sequence>MRTPSPDKRERESSSSIEMTPSPGSTTTESTTSQPSHTGSTTDGSIIYSSPTSKVSSTGSTVVESTPSESTDNEASDSQYSESESESTMTEGGLTDAQWWELREGWILHRYKEKTAFTCHQCDKKKTDILVAMKPEKNWDNMCCNACFCMKIGQDSDEWNLIHVDGVDHIW</sequence>
<proteinExistence type="predicted"/>
<gene>
    <name evidence="2" type="ORF">AA0115_g7581</name>
</gene>
<feature type="compositionally biased region" description="Polar residues" evidence="1">
    <location>
        <begin position="39"/>
        <end position="48"/>
    </location>
</feature>
<organism evidence="2 3">
    <name type="scientific">Alternaria tenuissima</name>
    <dbReference type="NCBI Taxonomy" id="119927"/>
    <lineage>
        <taxon>Eukaryota</taxon>
        <taxon>Fungi</taxon>
        <taxon>Dikarya</taxon>
        <taxon>Ascomycota</taxon>
        <taxon>Pezizomycotina</taxon>
        <taxon>Dothideomycetes</taxon>
        <taxon>Pleosporomycetidae</taxon>
        <taxon>Pleosporales</taxon>
        <taxon>Pleosporineae</taxon>
        <taxon>Pleosporaceae</taxon>
        <taxon>Alternaria</taxon>
        <taxon>Alternaria sect. Alternaria</taxon>
        <taxon>Alternaria alternata complex</taxon>
    </lineage>
</organism>
<accession>A0AB37WDI2</accession>
<feature type="region of interest" description="Disordered" evidence="1">
    <location>
        <begin position="1"/>
        <end position="93"/>
    </location>
</feature>